<dbReference type="AlphaFoldDB" id="A0A409Y1S7"/>
<feature type="transmembrane region" description="Helical" evidence="1">
    <location>
        <begin position="200"/>
        <end position="217"/>
    </location>
</feature>
<accession>A0A409Y1S7</accession>
<keyword evidence="3" id="KW-1185">Reference proteome</keyword>
<evidence type="ECO:0000256" key="1">
    <source>
        <dbReference type="SAM" id="Phobius"/>
    </source>
</evidence>
<gene>
    <name evidence="2" type="ORF">CVT26_006441</name>
</gene>
<name>A0A409Y1S7_9AGAR</name>
<evidence type="ECO:0000313" key="2">
    <source>
        <dbReference type="EMBL" id="PPQ97004.1"/>
    </source>
</evidence>
<keyword evidence="1" id="KW-0472">Membrane</keyword>
<protein>
    <submittedName>
        <fullName evidence="2">Uncharacterized protein</fullName>
    </submittedName>
</protein>
<comment type="caution">
    <text evidence="2">The sequence shown here is derived from an EMBL/GenBank/DDBJ whole genome shotgun (WGS) entry which is preliminary data.</text>
</comment>
<feature type="transmembrane region" description="Helical" evidence="1">
    <location>
        <begin position="159"/>
        <end position="180"/>
    </location>
</feature>
<dbReference type="InParanoid" id="A0A409Y1S7"/>
<dbReference type="PANTHER" id="PTHR40465:SF1">
    <property type="entry name" value="DUF6534 DOMAIN-CONTAINING PROTEIN"/>
    <property type="match status" value="1"/>
</dbReference>
<feature type="transmembrane region" description="Helical" evidence="1">
    <location>
        <begin position="119"/>
        <end position="138"/>
    </location>
</feature>
<dbReference type="PANTHER" id="PTHR40465">
    <property type="entry name" value="CHROMOSOME 1, WHOLE GENOME SHOTGUN SEQUENCE"/>
    <property type="match status" value="1"/>
</dbReference>
<dbReference type="Proteomes" id="UP000284706">
    <property type="component" value="Unassembled WGS sequence"/>
</dbReference>
<reference evidence="2 3" key="1">
    <citation type="journal article" date="2018" name="Evol. Lett.">
        <title>Horizontal gene cluster transfer increased hallucinogenic mushroom diversity.</title>
        <authorList>
            <person name="Reynolds H.T."/>
            <person name="Vijayakumar V."/>
            <person name="Gluck-Thaler E."/>
            <person name="Korotkin H.B."/>
            <person name="Matheny P.B."/>
            <person name="Slot J.C."/>
        </authorList>
    </citation>
    <scope>NUCLEOTIDE SEQUENCE [LARGE SCALE GENOMIC DNA]</scope>
    <source>
        <strain evidence="2 3">SRW20</strain>
    </source>
</reference>
<keyword evidence="1" id="KW-1133">Transmembrane helix</keyword>
<dbReference type="EMBL" id="NHYE01001301">
    <property type="protein sequence ID" value="PPQ97004.1"/>
    <property type="molecule type" value="Genomic_DNA"/>
</dbReference>
<organism evidence="2 3">
    <name type="scientific">Gymnopilus dilepis</name>
    <dbReference type="NCBI Taxonomy" id="231916"/>
    <lineage>
        <taxon>Eukaryota</taxon>
        <taxon>Fungi</taxon>
        <taxon>Dikarya</taxon>
        <taxon>Basidiomycota</taxon>
        <taxon>Agaricomycotina</taxon>
        <taxon>Agaricomycetes</taxon>
        <taxon>Agaricomycetidae</taxon>
        <taxon>Agaricales</taxon>
        <taxon>Agaricineae</taxon>
        <taxon>Hymenogastraceae</taxon>
        <taxon>Gymnopilus</taxon>
    </lineage>
</organism>
<keyword evidence="1" id="KW-0812">Transmembrane</keyword>
<feature type="transmembrane region" description="Helical" evidence="1">
    <location>
        <begin position="45"/>
        <end position="62"/>
    </location>
</feature>
<sequence>MESPTVMTSNVLGPLFVGYVFGLILLGIMFMQILLYFTQHKKDNIWMRIFVATLFVLNILNTTFNLTYLYRTMIVFFGNVDHLLSVSWLLDTEPILTAVILFMIQCFLAWRTYQLAGTWIYMVLVMVASVVSFVGGILNSAHKAHVTNVNEFESNKTTVLLWLIPGVFSIAIVFSIHMWYLVCTKMLSSTRVLFGTHKTGLSILIVAFIDLVVYLGSEGTGWHLIFNNPLSKVYSVTFICMLNSRSGWSFRGLTAETPQILQPGRTYDVKLGPNAQWAAPRVDITVHVD</sequence>
<dbReference type="OrthoDB" id="3183258at2759"/>
<feature type="transmembrane region" description="Helical" evidence="1">
    <location>
        <begin position="16"/>
        <end position="38"/>
    </location>
</feature>
<dbReference type="STRING" id="231916.A0A409Y1S7"/>
<proteinExistence type="predicted"/>
<feature type="transmembrane region" description="Helical" evidence="1">
    <location>
        <begin position="95"/>
        <end position="113"/>
    </location>
</feature>
<evidence type="ECO:0000313" key="3">
    <source>
        <dbReference type="Proteomes" id="UP000284706"/>
    </source>
</evidence>